<organism evidence="3 4">
    <name type="scientific">Pseudomicrostroma glucosiphilum</name>
    <dbReference type="NCBI Taxonomy" id="1684307"/>
    <lineage>
        <taxon>Eukaryota</taxon>
        <taxon>Fungi</taxon>
        <taxon>Dikarya</taxon>
        <taxon>Basidiomycota</taxon>
        <taxon>Ustilaginomycotina</taxon>
        <taxon>Exobasidiomycetes</taxon>
        <taxon>Microstromatales</taxon>
        <taxon>Microstromatales incertae sedis</taxon>
        <taxon>Pseudomicrostroma</taxon>
    </lineage>
</organism>
<feature type="signal peptide" evidence="2">
    <location>
        <begin position="1"/>
        <end position="24"/>
    </location>
</feature>
<reference evidence="3 4" key="1">
    <citation type="journal article" date="2018" name="Mol. Biol. Evol.">
        <title>Broad Genomic Sampling Reveals a Smut Pathogenic Ancestry of the Fungal Clade Ustilaginomycotina.</title>
        <authorList>
            <person name="Kijpornyongpan T."/>
            <person name="Mondo S.J."/>
            <person name="Barry K."/>
            <person name="Sandor L."/>
            <person name="Lee J."/>
            <person name="Lipzen A."/>
            <person name="Pangilinan J."/>
            <person name="LaButti K."/>
            <person name="Hainaut M."/>
            <person name="Henrissat B."/>
            <person name="Grigoriev I.V."/>
            <person name="Spatafora J.W."/>
            <person name="Aime M.C."/>
        </authorList>
    </citation>
    <scope>NUCLEOTIDE SEQUENCE [LARGE SCALE GENOMIC DNA]</scope>
    <source>
        <strain evidence="3 4">MCA 4718</strain>
    </source>
</reference>
<dbReference type="GeneID" id="37011035"/>
<evidence type="ECO:0000256" key="2">
    <source>
        <dbReference type="SAM" id="SignalP"/>
    </source>
</evidence>
<sequence length="136" mass="15122">MVHFSNLLTLLLSQSHLFAVQTLAAHLRMPEDCSCDFCRASLQKVTALFAHCLAQLPVNVPLLSIQSSTRTASSYPPILSPPCAATSVSALLHLRPSQQGRGTLQRRRHLPTESRAKMGPRMKRRNPGRQRRMPLS</sequence>
<gene>
    <name evidence="3" type="ORF">BCV69DRAFT_142916</name>
</gene>
<keyword evidence="4" id="KW-1185">Reference proteome</keyword>
<dbReference type="AlphaFoldDB" id="A0A316UB11"/>
<dbReference type="EMBL" id="KZ819323">
    <property type="protein sequence ID" value="PWN22406.1"/>
    <property type="molecule type" value="Genomic_DNA"/>
</dbReference>
<proteinExistence type="predicted"/>
<evidence type="ECO:0000313" key="3">
    <source>
        <dbReference type="EMBL" id="PWN22406.1"/>
    </source>
</evidence>
<feature type="compositionally biased region" description="Basic residues" evidence="1">
    <location>
        <begin position="118"/>
        <end position="136"/>
    </location>
</feature>
<dbReference type="RefSeq" id="XP_025349566.1">
    <property type="nucleotide sequence ID" value="XM_025489301.1"/>
</dbReference>
<evidence type="ECO:0000256" key="1">
    <source>
        <dbReference type="SAM" id="MobiDB-lite"/>
    </source>
</evidence>
<name>A0A316UB11_9BASI</name>
<evidence type="ECO:0000313" key="4">
    <source>
        <dbReference type="Proteomes" id="UP000245942"/>
    </source>
</evidence>
<feature type="region of interest" description="Disordered" evidence="1">
    <location>
        <begin position="95"/>
        <end position="136"/>
    </location>
</feature>
<dbReference type="Proteomes" id="UP000245942">
    <property type="component" value="Unassembled WGS sequence"/>
</dbReference>
<keyword evidence="2" id="KW-0732">Signal</keyword>
<accession>A0A316UB11</accession>
<evidence type="ECO:0008006" key="5">
    <source>
        <dbReference type="Google" id="ProtNLM"/>
    </source>
</evidence>
<protein>
    <recommendedName>
        <fullName evidence="5">C2H2-type domain-containing protein</fullName>
    </recommendedName>
</protein>
<feature type="chain" id="PRO_5016353358" description="C2H2-type domain-containing protein" evidence="2">
    <location>
        <begin position="25"/>
        <end position="136"/>
    </location>
</feature>